<dbReference type="InterPro" id="IPR019196">
    <property type="entry name" value="ABC_transp_unknown"/>
</dbReference>
<dbReference type="InterPro" id="IPR019863">
    <property type="entry name" value="Motility-assoc_ABC-rel_GldG"/>
</dbReference>
<name>A0A256A4N1_9FLAO</name>
<dbReference type="InterPro" id="IPR055396">
    <property type="entry name" value="DUF7088"/>
</dbReference>
<evidence type="ECO:0000313" key="5">
    <source>
        <dbReference type="Proteomes" id="UP000216035"/>
    </source>
</evidence>
<comment type="caution">
    <text evidence="4">The sequence shown here is derived from an EMBL/GenBank/DDBJ whole genome shotgun (WGS) entry which is preliminary data.</text>
</comment>
<reference evidence="4 5" key="1">
    <citation type="submission" date="2017-07" db="EMBL/GenBank/DDBJ databases">
        <title>Flavobacterium cyanobacteriorum sp. nov., isolated from cyanobacterial aggregates in a eutrophic lake.</title>
        <authorList>
            <person name="Cai H."/>
        </authorList>
    </citation>
    <scope>NUCLEOTIDE SEQUENCE [LARGE SCALE GENOMIC DNA]</scope>
    <source>
        <strain evidence="4 5">TH167</strain>
    </source>
</reference>
<feature type="transmembrane region" description="Helical" evidence="1">
    <location>
        <begin position="537"/>
        <end position="557"/>
    </location>
</feature>
<protein>
    <submittedName>
        <fullName evidence="4">Gliding motility-associated ABC transporter substrate-binding protein GldG</fullName>
    </submittedName>
</protein>
<dbReference type="AlphaFoldDB" id="A0A256A4N1"/>
<feature type="domain" description="ABC-type uncharacterised transport system" evidence="2">
    <location>
        <begin position="188"/>
        <end position="500"/>
    </location>
</feature>
<keyword evidence="1" id="KW-0812">Transmembrane</keyword>
<dbReference type="Pfam" id="PF09822">
    <property type="entry name" value="ABC_transp_aux"/>
    <property type="match status" value="1"/>
</dbReference>
<dbReference type="NCBIfam" id="TIGR03521">
    <property type="entry name" value="GldG"/>
    <property type="match status" value="1"/>
</dbReference>
<keyword evidence="1" id="KW-1133">Transmembrane helix</keyword>
<evidence type="ECO:0000313" key="4">
    <source>
        <dbReference type="EMBL" id="OYQ48055.1"/>
    </source>
</evidence>
<evidence type="ECO:0000256" key="1">
    <source>
        <dbReference type="SAM" id="Phobius"/>
    </source>
</evidence>
<dbReference type="Pfam" id="PF23357">
    <property type="entry name" value="DUF7088"/>
    <property type="match status" value="1"/>
</dbReference>
<dbReference type="OrthoDB" id="9777219at2"/>
<sequence length="564" mass="63314">MKQFSYKQLGFLVAGLVLLNILSAFFFFRLDLTADSRYTLSQQTLEIVDKIDKPLYLDVFLEGKFPGEFKRLQTETLQLLEEFEARNSNIKFEFVNPLENETKQDSVIQAFVERGLMPVRVSVQEKGVESQETVFPWAVASLGDKSTKIPLLKNGLNPDTQQKVISSVQHLEYAFANAIKIVSTEKTKKVAVMKGNGEIDDIKIADFITSVRDQYRIGTFTLDSVGTNPQKAAAYLKKYDLIVVAKPTEAFSDAEKQVLDQFVIHGGKSVWLMDQVAIETDSLFNERGSAIAFPRNQTLNLDDLFFKYGIRIAPVLVKDIGQATPIALATGQQGSNTTYSQFPWFYAPFSYPPVTTDNPIVSNIDGVKFEYANGIELLNNNIKKTVLLESSKFSIAVGTPVEVQLSMVEERPDQATFANAVPIPLAVLLEGKFTSVFNNRVLAFPDKTFLGVAKKPTAMIVIADGDVIKNQFDSKGVPLELGFDKWTNKFYGNKEFILNSINYLLDDSKLIYLRNKEIILPILDRNLVAENYVNTQIYAIVLPLIALGLAGVLIFYFRKRKYAR</sequence>
<keyword evidence="5" id="KW-1185">Reference proteome</keyword>
<proteinExistence type="predicted"/>
<evidence type="ECO:0000259" key="3">
    <source>
        <dbReference type="Pfam" id="PF23357"/>
    </source>
</evidence>
<gene>
    <name evidence="4" type="primary">gldG</name>
    <name evidence="4" type="ORF">CHX27_02605</name>
</gene>
<accession>A0A256A4N1</accession>
<dbReference type="RefSeq" id="WP_094485209.1">
    <property type="nucleotide sequence ID" value="NZ_NOXX01000135.1"/>
</dbReference>
<dbReference type="EMBL" id="NOXX01000135">
    <property type="protein sequence ID" value="OYQ48055.1"/>
    <property type="molecule type" value="Genomic_DNA"/>
</dbReference>
<evidence type="ECO:0000259" key="2">
    <source>
        <dbReference type="Pfam" id="PF09822"/>
    </source>
</evidence>
<feature type="domain" description="DUF7088" evidence="3">
    <location>
        <begin position="35"/>
        <end position="141"/>
    </location>
</feature>
<dbReference type="Proteomes" id="UP000216035">
    <property type="component" value="Unassembled WGS sequence"/>
</dbReference>
<keyword evidence="1" id="KW-0472">Membrane</keyword>
<organism evidence="4 5">
    <name type="scientific">Flavobacterium aurantiibacter</name>
    <dbReference type="NCBI Taxonomy" id="2023067"/>
    <lineage>
        <taxon>Bacteria</taxon>
        <taxon>Pseudomonadati</taxon>
        <taxon>Bacteroidota</taxon>
        <taxon>Flavobacteriia</taxon>
        <taxon>Flavobacteriales</taxon>
        <taxon>Flavobacteriaceae</taxon>
        <taxon>Flavobacterium</taxon>
    </lineage>
</organism>